<accession>A0AAU9WXW6</accession>
<keyword evidence="4" id="KW-1133">Transmembrane helix</keyword>
<dbReference type="Proteomes" id="UP001159428">
    <property type="component" value="Unassembled WGS sequence"/>
</dbReference>
<dbReference type="InterPro" id="IPR036770">
    <property type="entry name" value="Ankyrin_rpt-contain_sf"/>
</dbReference>
<keyword evidence="4" id="KW-0472">Membrane</keyword>
<keyword evidence="6" id="KW-1185">Reference proteome</keyword>
<protein>
    <submittedName>
        <fullName evidence="5">Uncharacterized protein</fullName>
    </submittedName>
</protein>
<dbReference type="InterPro" id="IPR002110">
    <property type="entry name" value="Ankyrin_rpt"/>
</dbReference>
<name>A0AAU9WXW6_9CNID</name>
<dbReference type="PROSITE" id="PS50088">
    <property type="entry name" value="ANK_REPEAT"/>
    <property type="match status" value="2"/>
</dbReference>
<evidence type="ECO:0000256" key="1">
    <source>
        <dbReference type="ARBA" id="ARBA00022737"/>
    </source>
</evidence>
<feature type="repeat" description="ANK" evidence="3">
    <location>
        <begin position="105"/>
        <end position="137"/>
    </location>
</feature>
<feature type="repeat" description="ANK" evidence="3">
    <location>
        <begin position="138"/>
        <end position="162"/>
    </location>
</feature>
<evidence type="ECO:0000313" key="6">
    <source>
        <dbReference type="Proteomes" id="UP001159428"/>
    </source>
</evidence>
<proteinExistence type="predicted"/>
<dbReference type="PANTHER" id="PTHR24198">
    <property type="entry name" value="ANKYRIN REPEAT AND PROTEIN KINASE DOMAIN-CONTAINING PROTEIN"/>
    <property type="match status" value="1"/>
</dbReference>
<keyword evidence="2 3" id="KW-0040">ANK repeat</keyword>
<evidence type="ECO:0000256" key="3">
    <source>
        <dbReference type="PROSITE-ProRule" id="PRU00023"/>
    </source>
</evidence>
<organism evidence="5 6">
    <name type="scientific">Pocillopora meandrina</name>
    <dbReference type="NCBI Taxonomy" id="46732"/>
    <lineage>
        <taxon>Eukaryota</taxon>
        <taxon>Metazoa</taxon>
        <taxon>Cnidaria</taxon>
        <taxon>Anthozoa</taxon>
        <taxon>Hexacorallia</taxon>
        <taxon>Scleractinia</taxon>
        <taxon>Astrocoeniina</taxon>
        <taxon>Pocilloporidae</taxon>
        <taxon>Pocillopora</taxon>
    </lineage>
</organism>
<evidence type="ECO:0000256" key="2">
    <source>
        <dbReference type="ARBA" id="ARBA00023043"/>
    </source>
</evidence>
<dbReference type="Gene3D" id="1.25.40.20">
    <property type="entry name" value="Ankyrin repeat-containing domain"/>
    <property type="match status" value="1"/>
</dbReference>
<dbReference type="EMBL" id="CALNXJ010000024">
    <property type="protein sequence ID" value="CAH3129504.1"/>
    <property type="molecule type" value="Genomic_DNA"/>
</dbReference>
<dbReference type="PROSITE" id="PS50297">
    <property type="entry name" value="ANK_REP_REGION"/>
    <property type="match status" value="2"/>
</dbReference>
<reference evidence="5 6" key="1">
    <citation type="submission" date="2022-05" db="EMBL/GenBank/DDBJ databases">
        <authorList>
            <consortium name="Genoscope - CEA"/>
            <person name="William W."/>
        </authorList>
    </citation>
    <scope>NUCLEOTIDE SEQUENCE [LARGE SCALE GENOMIC DNA]</scope>
</reference>
<sequence length="297" mass="33645">MDSSMNGHLPQERFGDEEVPLILLSSDLDRRQRAKALSQLSHQSQGSNVYDIGHDEVSVTMTTTISPPFLCTKALVLLFCFVLLFVYLFVYLLCCSEDINLLDKLGRSPLHNAILGRHVKIMEMLFGAGAKIYLLDESQDSPLHTAVRTGDENFVRTLLRFGRCDANIRGHSSGTALHIAADMVKVAICRILVKEVSLPDLFVQASQLLEANKIFLIFDELSQKKLTIFLIVRIKLMKVFWTSRVVQLCLDSGAIIRQPKVEYMNRQNLDTVEEKRTVDVHPNMQYNFTKTCLNVIN</sequence>
<dbReference type="SMART" id="SM00248">
    <property type="entry name" value="ANK"/>
    <property type="match status" value="3"/>
</dbReference>
<dbReference type="AlphaFoldDB" id="A0AAU9WXW6"/>
<evidence type="ECO:0000256" key="4">
    <source>
        <dbReference type="SAM" id="Phobius"/>
    </source>
</evidence>
<dbReference type="SUPFAM" id="SSF48403">
    <property type="entry name" value="Ankyrin repeat"/>
    <property type="match status" value="1"/>
</dbReference>
<dbReference type="Pfam" id="PF12796">
    <property type="entry name" value="Ank_2"/>
    <property type="match status" value="1"/>
</dbReference>
<keyword evidence="1" id="KW-0677">Repeat</keyword>
<comment type="caution">
    <text evidence="5">The sequence shown here is derived from an EMBL/GenBank/DDBJ whole genome shotgun (WGS) entry which is preliminary data.</text>
</comment>
<evidence type="ECO:0000313" key="5">
    <source>
        <dbReference type="EMBL" id="CAH3129504.1"/>
    </source>
</evidence>
<feature type="transmembrane region" description="Helical" evidence="4">
    <location>
        <begin position="74"/>
        <end position="93"/>
    </location>
</feature>
<gene>
    <name evidence="5" type="ORF">PMEA_00013986</name>
</gene>
<dbReference type="PANTHER" id="PTHR24198:SF165">
    <property type="entry name" value="ANKYRIN REPEAT-CONTAINING PROTEIN-RELATED"/>
    <property type="match status" value="1"/>
</dbReference>
<keyword evidence="4" id="KW-0812">Transmembrane</keyword>